<dbReference type="AlphaFoldDB" id="A0A7W7T6T7"/>
<dbReference type="Pfam" id="PF00797">
    <property type="entry name" value="Acetyltransf_2"/>
    <property type="match status" value="1"/>
</dbReference>
<organism evidence="3 4">
    <name type="scientific">Saccharothrix violaceirubra</name>
    <dbReference type="NCBI Taxonomy" id="413306"/>
    <lineage>
        <taxon>Bacteria</taxon>
        <taxon>Bacillati</taxon>
        <taxon>Actinomycetota</taxon>
        <taxon>Actinomycetes</taxon>
        <taxon>Pseudonocardiales</taxon>
        <taxon>Pseudonocardiaceae</taxon>
        <taxon>Saccharothrix</taxon>
    </lineage>
</organism>
<dbReference type="RefSeq" id="WP_184672515.1">
    <property type="nucleotide sequence ID" value="NZ_BAABAI010000010.1"/>
</dbReference>
<evidence type="ECO:0000256" key="1">
    <source>
        <dbReference type="ARBA" id="ARBA00006547"/>
    </source>
</evidence>
<reference evidence="3 4" key="1">
    <citation type="submission" date="2020-08" db="EMBL/GenBank/DDBJ databases">
        <title>Sequencing the genomes of 1000 actinobacteria strains.</title>
        <authorList>
            <person name="Klenk H.-P."/>
        </authorList>
    </citation>
    <scope>NUCLEOTIDE SEQUENCE [LARGE SCALE GENOMIC DNA]</scope>
    <source>
        <strain evidence="3 4">DSM 45084</strain>
    </source>
</reference>
<evidence type="ECO:0000256" key="2">
    <source>
        <dbReference type="RuleBase" id="RU003452"/>
    </source>
</evidence>
<dbReference type="Gene3D" id="3.30.2140.10">
    <property type="entry name" value="Arylamine N-acetyltransferase"/>
    <property type="match status" value="1"/>
</dbReference>
<evidence type="ECO:0000313" key="3">
    <source>
        <dbReference type="EMBL" id="MBB4967641.1"/>
    </source>
</evidence>
<dbReference type="PANTHER" id="PTHR11786:SF0">
    <property type="entry name" value="ARYLAMINE N-ACETYLTRANSFERASE 4-RELATED"/>
    <property type="match status" value="1"/>
</dbReference>
<dbReference type="SUPFAM" id="SSF54001">
    <property type="entry name" value="Cysteine proteinases"/>
    <property type="match status" value="1"/>
</dbReference>
<evidence type="ECO:0000313" key="4">
    <source>
        <dbReference type="Proteomes" id="UP000542674"/>
    </source>
</evidence>
<name>A0A7W7T6T7_9PSEU</name>
<dbReference type="InterPro" id="IPR038765">
    <property type="entry name" value="Papain-like_cys_pep_sf"/>
</dbReference>
<dbReference type="PRINTS" id="PR01543">
    <property type="entry name" value="ANATRNSFRASE"/>
</dbReference>
<dbReference type="Proteomes" id="UP000542674">
    <property type="component" value="Unassembled WGS sequence"/>
</dbReference>
<accession>A0A7W7T6T7</accession>
<dbReference type="EC" id="2.3.1.118" evidence="3"/>
<proteinExistence type="inferred from homology"/>
<comment type="similarity">
    <text evidence="1 2">Belongs to the arylamine N-acetyltransferase family.</text>
</comment>
<dbReference type="InterPro" id="IPR001447">
    <property type="entry name" value="Arylamine_N-AcTrfase"/>
</dbReference>
<comment type="caution">
    <text evidence="3">The sequence shown here is derived from an EMBL/GenBank/DDBJ whole genome shotgun (WGS) entry which is preliminary data.</text>
</comment>
<keyword evidence="3" id="KW-0808">Transferase</keyword>
<dbReference type="EMBL" id="JACHJS010000001">
    <property type="protein sequence ID" value="MBB4967641.1"/>
    <property type="molecule type" value="Genomic_DNA"/>
</dbReference>
<keyword evidence="4" id="KW-1185">Reference proteome</keyword>
<gene>
    <name evidence="3" type="ORF">F4559_005000</name>
</gene>
<dbReference type="PANTHER" id="PTHR11786">
    <property type="entry name" value="N-HYDROXYARYLAMINE O-ACETYLTRANSFERASE"/>
    <property type="match status" value="1"/>
</dbReference>
<dbReference type="Gene3D" id="2.40.128.150">
    <property type="entry name" value="Cysteine proteinases"/>
    <property type="match status" value="1"/>
</dbReference>
<sequence length="263" mass="29323">MWNGDQLDLDAYLDRVDYRPERDRTVTLRGLHRAHLRAIPFENGDIVAGVPIALDLPSIQDKLVGKRRGGYCYEHNLLFAAVLDRLGYQVTGLAARVVLGRPGDVPATHALLHVDRTWLVDVGFGGGGLLEPLPLVEDAFQAQGGWSFRLDLDEPTGVFTLQTYRENAWTDLYRFTKDPRTPADYTVLSHYLSTHPNSPFTARLLVQRTEDHALRRITGSEYSVTSPDDATTTRTLTPDELTAVLRTDFAGLELPTGVTRPVD</sequence>
<protein>
    <submittedName>
        <fullName evidence="3">N-hydroxyarylamine O-acetyltransferase</fullName>
        <ecNumber evidence="3">2.3.1.118</ecNumber>
    </submittedName>
</protein>
<dbReference type="GO" id="GO:0046990">
    <property type="term" value="F:N-hydroxyarylamine O-acetyltransferase activity"/>
    <property type="evidence" value="ECO:0007669"/>
    <property type="project" value="UniProtKB-EC"/>
</dbReference>
<keyword evidence="3" id="KW-0012">Acyltransferase</keyword>